<reference evidence="8 9" key="1">
    <citation type="submission" date="2014-11" db="EMBL/GenBank/DDBJ databases">
        <title>Genome sequence of Microbacterium mangrovi MUSC 115(T).</title>
        <authorList>
            <person name="Lee L.-H."/>
        </authorList>
    </citation>
    <scope>NUCLEOTIDE SEQUENCE [LARGE SCALE GENOMIC DNA]</scope>
    <source>
        <strain evidence="8 9">MUSC 115</strain>
    </source>
</reference>
<dbReference type="EMBL" id="JTDK01000001">
    <property type="protein sequence ID" value="KHK99999.1"/>
    <property type="molecule type" value="Genomic_DNA"/>
</dbReference>
<dbReference type="Pfam" id="PF00703">
    <property type="entry name" value="Glyco_hydro_2"/>
    <property type="match status" value="1"/>
</dbReference>
<comment type="caution">
    <text evidence="8">The sequence shown here is derived from an EMBL/GenBank/DDBJ whole genome shotgun (WGS) entry which is preliminary data.</text>
</comment>
<proteinExistence type="inferred from homology"/>
<dbReference type="SUPFAM" id="SSF51445">
    <property type="entry name" value="(Trans)glycosidases"/>
    <property type="match status" value="1"/>
</dbReference>
<dbReference type="PANTHER" id="PTHR43730:SF1">
    <property type="entry name" value="BETA-MANNOSIDASE"/>
    <property type="match status" value="1"/>
</dbReference>
<dbReference type="STRING" id="1348253.LK09_01425"/>
<dbReference type="InterPro" id="IPR017853">
    <property type="entry name" value="GH"/>
</dbReference>
<dbReference type="InterPro" id="IPR050887">
    <property type="entry name" value="Beta-mannosidase_GH2"/>
</dbReference>
<dbReference type="Gene3D" id="2.60.120.260">
    <property type="entry name" value="Galactose-binding domain-like"/>
    <property type="match status" value="1"/>
</dbReference>
<dbReference type="InterPro" id="IPR008979">
    <property type="entry name" value="Galactose-bd-like_sf"/>
</dbReference>
<dbReference type="EC" id="3.2.1.25" evidence="3"/>
<accession>A0A0B2A9Z6</accession>
<evidence type="ECO:0000259" key="7">
    <source>
        <dbReference type="Pfam" id="PF22666"/>
    </source>
</evidence>
<dbReference type="Gene3D" id="3.20.20.80">
    <property type="entry name" value="Glycosidases"/>
    <property type="match status" value="1"/>
</dbReference>
<evidence type="ECO:0000256" key="4">
    <source>
        <dbReference type="ARBA" id="ARBA00022801"/>
    </source>
</evidence>
<evidence type="ECO:0000256" key="3">
    <source>
        <dbReference type="ARBA" id="ARBA00012754"/>
    </source>
</evidence>
<dbReference type="SUPFAM" id="SSF49785">
    <property type="entry name" value="Galactose-binding domain-like"/>
    <property type="match status" value="1"/>
</dbReference>
<comment type="catalytic activity">
    <reaction evidence="1">
        <text>Hydrolysis of terminal, non-reducing beta-D-mannose residues in beta-D-mannosides.</text>
        <dbReference type="EC" id="3.2.1.25"/>
    </reaction>
</comment>
<dbReference type="SUPFAM" id="SSF49303">
    <property type="entry name" value="beta-Galactosidase/glucuronidase domain"/>
    <property type="match status" value="1"/>
</dbReference>
<dbReference type="OrthoDB" id="9758603at2"/>
<evidence type="ECO:0000259" key="6">
    <source>
        <dbReference type="Pfam" id="PF00703"/>
    </source>
</evidence>
<feature type="domain" description="Glycoside hydrolase family 2 immunoglobulin-like beta-sandwich" evidence="6">
    <location>
        <begin position="203"/>
        <end position="306"/>
    </location>
</feature>
<dbReference type="InterPro" id="IPR006102">
    <property type="entry name" value="Ig-like_GH2"/>
</dbReference>
<evidence type="ECO:0000256" key="5">
    <source>
        <dbReference type="ARBA" id="ARBA00023295"/>
    </source>
</evidence>
<keyword evidence="5" id="KW-0326">Glycosidase</keyword>
<sequence>MTTTTDTSVLRRELHDGWTVRAAGGPVPEAFAGRRVAASVPGVVHLDLLAAGLIPDPYLDDNESALAWIGRCDWTYETAFSVTAEELASRAVHELVFDGLDTVAAVILNGTLLAEVANQHRTYRLDASAVLVAGENRLTVAFGSPVAYADRQSVALGARPRPYAEPFNAIRKSACSFGWDWGIATRTSGIWRPVRLESWSLARLADVRVVATPVADGGRVDATVRIVRAPGVHAAVRLGVEVEVEGASASVLVPADASEATASVDLAAVDLWWPAGHGAQPLSDVAVTLVAGDDVQDAATRRVGFRTVRWNTEPDTDGTPFQLVVNDRPVFVKGVNWIPDDAFFPRVDRDRYARRLGQAKAANVNLVRVWGGGIYEDDAFYDVCDELGLLTWQDFLFACAAYSEDEPVHSEVEAEARDNIVRLGHHASLALLNGNNENLWGYEDWGWKPVLDGRSWGAGYYHELLPALVAELAPHVTYTPGSPFSPGGQHPNDERHGSMHLWEQWNRLDWPTYRDQVPRFVAEFGWQAPPTRTTLRRAIGDDPLTPDSPGMIVHQKAIDGNAKLAAGLVAHVRVPDELDAWVWATQWNQATAVRTALEWFRAHAPRTAGAVVWQLNDCWPVTSWAAIDGDGREKPQLFAMAQAFAPRALLVNPHGDGVAVTVVNETDRPWEGALAVTRRAFDGRGLAAEELPVAVPPWSAVTVATEQAVAAPEHAGSELLVAQLDRVRAHWFFAEPRASALASAELAVEVAPEGDGFAVTVTAAGLVRDLTLTVDQLHPDASVDSGMVTLLPGATHTFRVRGIDRLDAAAVRAPGILRTLNELVVP</sequence>
<organism evidence="8 9">
    <name type="scientific">Microbacterium mangrovi</name>
    <dbReference type="NCBI Taxonomy" id="1348253"/>
    <lineage>
        <taxon>Bacteria</taxon>
        <taxon>Bacillati</taxon>
        <taxon>Actinomycetota</taxon>
        <taxon>Actinomycetes</taxon>
        <taxon>Micrococcales</taxon>
        <taxon>Microbacteriaceae</taxon>
        <taxon>Microbacterium</taxon>
    </lineage>
</organism>
<dbReference type="PANTHER" id="PTHR43730">
    <property type="entry name" value="BETA-MANNOSIDASE"/>
    <property type="match status" value="1"/>
</dbReference>
<dbReference type="InterPro" id="IPR036156">
    <property type="entry name" value="Beta-gal/glucu_dom_sf"/>
</dbReference>
<keyword evidence="9" id="KW-1185">Reference proteome</keyword>
<dbReference type="GO" id="GO:0004567">
    <property type="term" value="F:beta-mannosidase activity"/>
    <property type="evidence" value="ECO:0007669"/>
    <property type="project" value="UniProtKB-EC"/>
</dbReference>
<dbReference type="Pfam" id="PF22666">
    <property type="entry name" value="Glyco_hydro_2_N2"/>
    <property type="match status" value="1"/>
</dbReference>
<evidence type="ECO:0000313" key="8">
    <source>
        <dbReference type="EMBL" id="KHK99999.1"/>
    </source>
</evidence>
<protein>
    <recommendedName>
        <fullName evidence="3">beta-mannosidase</fullName>
        <ecNumber evidence="3">3.2.1.25</ecNumber>
    </recommendedName>
</protein>
<dbReference type="InterPro" id="IPR054593">
    <property type="entry name" value="Beta-mannosidase-like_N2"/>
</dbReference>
<keyword evidence="4" id="KW-0378">Hydrolase</keyword>
<dbReference type="RefSeq" id="WP_039394640.1">
    <property type="nucleotide sequence ID" value="NZ_JTDK01000001.1"/>
</dbReference>
<evidence type="ECO:0000313" key="9">
    <source>
        <dbReference type="Proteomes" id="UP000031030"/>
    </source>
</evidence>
<dbReference type="FunFam" id="3.20.20.80:FF:000050">
    <property type="entry name" value="Beta-mannosidase B"/>
    <property type="match status" value="1"/>
</dbReference>
<gene>
    <name evidence="8" type="ORF">LK09_01425</name>
</gene>
<evidence type="ECO:0000256" key="2">
    <source>
        <dbReference type="ARBA" id="ARBA00007401"/>
    </source>
</evidence>
<dbReference type="GO" id="GO:0005975">
    <property type="term" value="P:carbohydrate metabolic process"/>
    <property type="evidence" value="ECO:0007669"/>
    <property type="project" value="InterPro"/>
</dbReference>
<dbReference type="AlphaFoldDB" id="A0A0B2A9Z6"/>
<dbReference type="Proteomes" id="UP000031030">
    <property type="component" value="Unassembled WGS sequence"/>
</dbReference>
<evidence type="ECO:0000256" key="1">
    <source>
        <dbReference type="ARBA" id="ARBA00000829"/>
    </source>
</evidence>
<name>A0A0B2A9Z6_9MICO</name>
<dbReference type="GO" id="GO:0006516">
    <property type="term" value="P:glycoprotein catabolic process"/>
    <property type="evidence" value="ECO:0007669"/>
    <property type="project" value="TreeGrafter"/>
</dbReference>
<dbReference type="InterPro" id="IPR013783">
    <property type="entry name" value="Ig-like_fold"/>
</dbReference>
<feature type="domain" description="Beta-mannosidase-like galactose-binding" evidence="7">
    <location>
        <begin position="18"/>
        <end position="192"/>
    </location>
</feature>
<comment type="similarity">
    <text evidence="2">Belongs to the glycosyl hydrolase 2 family.</text>
</comment>
<dbReference type="Gene3D" id="2.60.40.10">
    <property type="entry name" value="Immunoglobulins"/>
    <property type="match status" value="1"/>
</dbReference>